<dbReference type="Gene3D" id="3.10.129.10">
    <property type="entry name" value="Hotdog Thioesterase"/>
    <property type="match status" value="1"/>
</dbReference>
<dbReference type="PATRIC" id="fig|573737.6.peg.19"/>
<name>A0A0E3YD52_9BURK</name>
<dbReference type="HOGENOM" id="CLU_101141_5_2_4"/>
<evidence type="ECO:0000313" key="1">
    <source>
        <dbReference type="EMBL" id="AKC71460.1"/>
    </source>
</evidence>
<dbReference type="Pfam" id="PF13279">
    <property type="entry name" value="4HBT_2"/>
    <property type="match status" value="1"/>
</dbReference>
<dbReference type="AlphaFoldDB" id="A0A0E3YD52"/>
<proteinExistence type="predicted"/>
<dbReference type="KEGG" id="pox:MB84_21350"/>
<keyword evidence="2" id="KW-1185">Reference proteome</keyword>
<dbReference type="CDD" id="cd00586">
    <property type="entry name" value="4HBT"/>
    <property type="match status" value="1"/>
</dbReference>
<dbReference type="OrthoDB" id="21822at2"/>
<accession>A0A0E3YD52</accession>
<organism evidence="1 2">
    <name type="scientific">Pandoraea oxalativorans</name>
    <dbReference type="NCBI Taxonomy" id="573737"/>
    <lineage>
        <taxon>Bacteria</taxon>
        <taxon>Pseudomonadati</taxon>
        <taxon>Pseudomonadota</taxon>
        <taxon>Betaproteobacteria</taxon>
        <taxon>Burkholderiales</taxon>
        <taxon>Burkholderiaceae</taxon>
        <taxon>Pandoraea</taxon>
    </lineage>
</organism>
<dbReference type="RefSeq" id="WP_046292574.1">
    <property type="nucleotide sequence ID" value="NZ_CP011253.3"/>
</dbReference>
<dbReference type="InterPro" id="IPR029069">
    <property type="entry name" value="HotDog_dom_sf"/>
</dbReference>
<dbReference type="SUPFAM" id="SSF54637">
    <property type="entry name" value="Thioesterase/thiol ester dehydrase-isomerase"/>
    <property type="match status" value="1"/>
</dbReference>
<dbReference type="EMBL" id="CP011253">
    <property type="protein sequence ID" value="AKC71460.1"/>
    <property type="molecule type" value="Genomic_DNA"/>
</dbReference>
<evidence type="ECO:0000313" key="2">
    <source>
        <dbReference type="Proteomes" id="UP000035050"/>
    </source>
</evidence>
<protein>
    <submittedName>
        <fullName evidence="1">4-hydroxybenzoyl-CoA thioesterase</fullName>
    </submittedName>
</protein>
<gene>
    <name evidence="1" type="ORF">MB84_21350</name>
</gene>
<dbReference type="Proteomes" id="UP000035050">
    <property type="component" value="Chromosome"/>
</dbReference>
<reference evidence="1" key="1">
    <citation type="submission" date="2016-06" db="EMBL/GenBank/DDBJ databases">
        <title>Pandoraea oxalativorans DSM 23570 Genome Sequencing.</title>
        <authorList>
            <person name="Ee R."/>
            <person name="Lim Y.-L."/>
            <person name="Yong D."/>
            <person name="Yin W.-F."/>
            <person name="Chan K.-G."/>
        </authorList>
    </citation>
    <scope>NUCLEOTIDE SEQUENCE</scope>
    <source>
        <strain evidence="1">DSM 23570</strain>
    </source>
</reference>
<sequence length="157" mass="17235">MTTKTDVAEHAFVKPLLVRFKHCDPAGIVFYPRYFEMINDLVEDWCAEGLGLSFGDMHLRNGMGVPTANIECRFSAPSFLGDTLQRSLEVTRLGRSSMTLRIRFAGANDETRLQATLVLVWVAKGEGGKPAPIPVPPAQRDAIVRFASPDSVIEGVS</sequence>